<dbReference type="AlphaFoldDB" id="A0A135WL05"/>
<name>A0A135WL05_9FLAO</name>
<dbReference type="Pfam" id="PF13673">
    <property type="entry name" value="Acetyltransf_10"/>
    <property type="match status" value="1"/>
</dbReference>
<evidence type="ECO:0000259" key="1">
    <source>
        <dbReference type="PROSITE" id="PS51186"/>
    </source>
</evidence>
<accession>A0A135WL05</accession>
<proteinExistence type="predicted"/>
<dbReference type="GO" id="GO:0016747">
    <property type="term" value="F:acyltransferase activity, transferring groups other than amino-acyl groups"/>
    <property type="evidence" value="ECO:0007669"/>
    <property type="project" value="InterPro"/>
</dbReference>
<dbReference type="OrthoDB" id="424368at2"/>
<dbReference type="CDD" id="cd04301">
    <property type="entry name" value="NAT_SF"/>
    <property type="match status" value="1"/>
</dbReference>
<dbReference type="Proteomes" id="UP000070513">
    <property type="component" value="Unassembled WGS sequence"/>
</dbReference>
<sequence>MIIRKGALNDLAEMRTLFTDTITTVCKNDYDNDQINAWKSGAENEARWLMVMENQKVYIAEINDKIVGFCTLDQGNYIDLLFVHKDFQHRGIAGKLYTFTEQEARNQNQKRLTAHASKTARSFFEKMGFKVIKEQTVNVKGTDLINYQMVKKLN</sequence>
<dbReference type="InterPro" id="IPR000182">
    <property type="entry name" value="GNAT_dom"/>
</dbReference>
<dbReference type="PANTHER" id="PTHR43451">
    <property type="entry name" value="ACETYLTRANSFERASE (GNAT) FAMILY PROTEIN"/>
    <property type="match status" value="1"/>
</dbReference>
<dbReference type="SUPFAM" id="SSF55729">
    <property type="entry name" value="Acyl-CoA N-acyltransferases (Nat)"/>
    <property type="match status" value="1"/>
</dbReference>
<gene>
    <name evidence="2" type="ORF">AU378_07450</name>
</gene>
<organism evidence="2 3">
    <name type="scientific">Chryseobacterium kwangjuense</name>
    <dbReference type="NCBI Taxonomy" id="267125"/>
    <lineage>
        <taxon>Bacteria</taxon>
        <taxon>Pseudomonadati</taxon>
        <taxon>Bacteroidota</taxon>
        <taxon>Flavobacteriia</taxon>
        <taxon>Flavobacteriales</taxon>
        <taxon>Weeksellaceae</taxon>
        <taxon>Chryseobacterium group</taxon>
        <taxon>Chryseobacterium</taxon>
    </lineage>
</organism>
<reference evidence="3" key="1">
    <citation type="submission" date="2015-12" db="EMBL/GenBank/DDBJ databases">
        <title>Genome sequence of a biocontrol rhizobacterium Chryseobacterium kwangjuense strain KJ1R5 isolated from pepper (Capsicum annuum L.).</title>
        <authorList>
            <person name="Jeong J.-J."/>
            <person name="Park H."/>
            <person name="Mannaa M."/>
            <person name="Sang M.K."/>
            <person name="Choi I.-G."/>
            <person name="Kim K.D."/>
        </authorList>
    </citation>
    <scope>NUCLEOTIDE SEQUENCE [LARGE SCALE GENOMIC DNA]</scope>
    <source>
        <strain evidence="3">KJ1R5</strain>
    </source>
</reference>
<dbReference type="RefSeq" id="WP_062649541.1">
    <property type="nucleotide sequence ID" value="NZ_LPUR01000001.1"/>
</dbReference>
<dbReference type="InterPro" id="IPR016181">
    <property type="entry name" value="Acyl_CoA_acyltransferase"/>
</dbReference>
<reference evidence="2 3" key="2">
    <citation type="journal article" date="2016" name="Genome Announc.">
        <title>Draft Genome Sequence of a Biocontrol Rhizobacterium, Chryseobacterium kwangjuense Strain KJ1R5, Isolated from Pepper (Capsicum annuum).</title>
        <authorList>
            <person name="Jeong J.J."/>
            <person name="Park H."/>
            <person name="Park B.H."/>
            <person name="Mannaa M."/>
            <person name="Sang M.K."/>
            <person name="Choi I.G."/>
            <person name="Kim K.D."/>
        </authorList>
    </citation>
    <scope>NUCLEOTIDE SEQUENCE [LARGE SCALE GENOMIC DNA]</scope>
    <source>
        <strain evidence="2 3">KJ1R5</strain>
    </source>
</reference>
<dbReference type="Gene3D" id="3.40.630.30">
    <property type="match status" value="1"/>
</dbReference>
<feature type="domain" description="N-acetyltransferase" evidence="1">
    <location>
        <begin position="1"/>
        <end position="154"/>
    </location>
</feature>
<comment type="caution">
    <text evidence="2">The sequence shown here is derived from an EMBL/GenBank/DDBJ whole genome shotgun (WGS) entry which is preliminary data.</text>
</comment>
<dbReference type="PROSITE" id="PS51186">
    <property type="entry name" value="GNAT"/>
    <property type="match status" value="1"/>
</dbReference>
<dbReference type="PANTHER" id="PTHR43451:SF1">
    <property type="entry name" value="ACETYLTRANSFERASE"/>
    <property type="match status" value="1"/>
</dbReference>
<dbReference type="EMBL" id="LPUR01000001">
    <property type="protein sequence ID" value="KXH85573.1"/>
    <property type="molecule type" value="Genomic_DNA"/>
</dbReference>
<evidence type="ECO:0000313" key="2">
    <source>
        <dbReference type="EMBL" id="KXH85573.1"/>
    </source>
</evidence>
<protein>
    <recommendedName>
        <fullName evidence="1">N-acetyltransferase domain-containing protein</fullName>
    </recommendedName>
</protein>
<dbReference type="InterPro" id="IPR052564">
    <property type="entry name" value="N-acetyltrans/Recomb-assoc"/>
</dbReference>
<evidence type="ECO:0000313" key="3">
    <source>
        <dbReference type="Proteomes" id="UP000070513"/>
    </source>
</evidence>